<accession>A0A5J6FCW5</accession>
<dbReference type="KEGG" id="snk:CP967_19680"/>
<dbReference type="AlphaFoldDB" id="A0A5J6FCW5"/>
<evidence type="ECO:0000313" key="3">
    <source>
        <dbReference type="Proteomes" id="UP000326178"/>
    </source>
</evidence>
<protein>
    <submittedName>
        <fullName evidence="2">Uncharacterized protein</fullName>
    </submittedName>
</protein>
<organism evidence="2 3">
    <name type="scientific">Streptomyces nitrosporeus</name>
    <dbReference type="NCBI Taxonomy" id="28894"/>
    <lineage>
        <taxon>Bacteria</taxon>
        <taxon>Bacillati</taxon>
        <taxon>Actinomycetota</taxon>
        <taxon>Actinomycetes</taxon>
        <taxon>Kitasatosporales</taxon>
        <taxon>Streptomycetaceae</taxon>
        <taxon>Streptomyces</taxon>
    </lineage>
</organism>
<proteinExistence type="predicted"/>
<name>A0A5J6FCW5_9ACTN</name>
<dbReference type="EMBL" id="CP023702">
    <property type="protein sequence ID" value="QEU73913.1"/>
    <property type="molecule type" value="Genomic_DNA"/>
</dbReference>
<keyword evidence="3" id="KW-1185">Reference proteome</keyword>
<dbReference type="RefSeq" id="WP_150489212.1">
    <property type="nucleotide sequence ID" value="NZ_BMUV01000008.1"/>
</dbReference>
<evidence type="ECO:0000313" key="2">
    <source>
        <dbReference type="EMBL" id="QEU73913.1"/>
    </source>
</evidence>
<evidence type="ECO:0000256" key="1">
    <source>
        <dbReference type="SAM" id="MobiDB-lite"/>
    </source>
</evidence>
<gene>
    <name evidence="2" type="ORF">CP967_19680</name>
</gene>
<dbReference type="OrthoDB" id="4032310at2"/>
<sequence>MDDSPSGGSPISAAVGELEVPLPTAGFDERVDLVFRAPKRGRDQLLAKGLCEQQGWAIRPADEQEDPGRPDDQITYVVEVRLPGSRRGAETGARQRLLEVVGKHVSVTIVGGSLVRAEASDPMVTWRVFRESSWRNRRGLGWLASLRTQSGLADEQRTIGVAPSVEEAEVRELLGRQRLGGFEFDESRHGVRKSVGPKANETDEDESPW</sequence>
<reference evidence="2 3" key="1">
    <citation type="submission" date="2017-09" db="EMBL/GenBank/DDBJ databases">
        <authorList>
            <person name="Lee N."/>
            <person name="Cho B.-K."/>
        </authorList>
    </citation>
    <scope>NUCLEOTIDE SEQUENCE [LARGE SCALE GENOMIC DNA]</scope>
    <source>
        <strain evidence="2 3">ATCC 12769</strain>
    </source>
</reference>
<dbReference type="Proteomes" id="UP000326178">
    <property type="component" value="Chromosome"/>
</dbReference>
<feature type="region of interest" description="Disordered" evidence="1">
    <location>
        <begin position="188"/>
        <end position="209"/>
    </location>
</feature>